<dbReference type="PANTHER" id="PTHR24096">
    <property type="entry name" value="LONG-CHAIN-FATTY-ACID--COA LIGASE"/>
    <property type="match status" value="1"/>
</dbReference>
<dbReference type="Pfam" id="PF00501">
    <property type="entry name" value="AMP-binding"/>
    <property type="match status" value="1"/>
</dbReference>
<comment type="similarity">
    <text evidence="1">Belongs to the ATP-dependent AMP-binding enzyme family.</text>
</comment>
<evidence type="ECO:0000313" key="6">
    <source>
        <dbReference type="Proteomes" id="UP000093000"/>
    </source>
</evidence>
<reference evidence="5 6" key="1">
    <citation type="submission" date="2016-03" db="EMBL/GenBank/DDBJ databases">
        <title>Choanephora cucurbitarum.</title>
        <authorList>
            <person name="Min B."/>
            <person name="Park H."/>
            <person name="Park J.-H."/>
            <person name="Shin H.-D."/>
            <person name="Choi I.-G."/>
        </authorList>
    </citation>
    <scope>NUCLEOTIDE SEQUENCE [LARGE SCALE GENOMIC DNA]</scope>
    <source>
        <strain evidence="5 6">KUS-F28377</strain>
    </source>
</reference>
<dbReference type="Gene3D" id="3.30.300.30">
    <property type="match status" value="1"/>
</dbReference>
<dbReference type="GO" id="GO:0016405">
    <property type="term" value="F:CoA-ligase activity"/>
    <property type="evidence" value="ECO:0007669"/>
    <property type="project" value="TreeGrafter"/>
</dbReference>
<protein>
    <submittedName>
        <fullName evidence="5">Putative acyl-coenzyme A synthetase</fullName>
    </submittedName>
</protein>
<dbReference type="InterPro" id="IPR000873">
    <property type="entry name" value="AMP-dep_synth/lig_dom"/>
</dbReference>
<proteinExistence type="inferred from homology"/>
<evidence type="ECO:0000259" key="4">
    <source>
        <dbReference type="Pfam" id="PF13193"/>
    </source>
</evidence>
<evidence type="ECO:0000256" key="1">
    <source>
        <dbReference type="ARBA" id="ARBA00006432"/>
    </source>
</evidence>
<feature type="domain" description="AMP-dependent synthetase/ligase" evidence="3">
    <location>
        <begin position="28"/>
        <end position="389"/>
    </location>
</feature>
<evidence type="ECO:0000256" key="2">
    <source>
        <dbReference type="ARBA" id="ARBA00022598"/>
    </source>
</evidence>
<dbReference type="InterPro" id="IPR042099">
    <property type="entry name" value="ANL_N_sf"/>
</dbReference>
<sequence>MVYHSKFSDLNVPKDLSLYDLIFEPKRIEMHRDKLLFVDVEDPRNCLTFSQAHELILKAGFAFQTKLGLNKGDVIAICSPNHIHYPVVMFGALCVGGISAAIEYTSSPERIISDMNTVRPKIIIAHPESLNNVLEAVKNYNNNEVTVLVFRKQDINDARAVDTFLFNGNELAKPYSYAPEDIAKSPAYLYFTSGTTGAKKAVMISQYMMVRTLMLTDSLKIPMPSILAYTEFHHASSLATALIQSFFLGYTVYVMPHYTFEGLCTAIESHKVGMMITQPYVLSALARDQVAAKHNLSSLKSVVCCGAASSQDVISDAKERLGLAVFNVYAMTEIIGMFTVTPTVSNAGGVGYLSGGFSAKLIDEEGNEVPTGQTGELLIKGPTLMPGYYRNPEATAKAFDSDGFFRTGDLFRINEDGCFHYVGRGKDLIKYKLHHIYPVEIEAILMSHPKVSDCAVIGVYQPELVTEVPRAYVSLVDTQKHNDAIVNEIIEYANSHLPDEKRLRGGLIVIDAFPRNSTGFSAFETP</sequence>
<dbReference type="InParanoid" id="A0A1C7NMN6"/>
<evidence type="ECO:0000259" key="3">
    <source>
        <dbReference type="Pfam" id="PF00501"/>
    </source>
</evidence>
<gene>
    <name evidence="5" type="ORF">A0J61_01722</name>
</gene>
<evidence type="ECO:0000313" key="5">
    <source>
        <dbReference type="EMBL" id="OBZ90220.1"/>
    </source>
</evidence>
<dbReference type="GO" id="GO:0019748">
    <property type="term" value="P:secondary metabolic process"/>
    <property type="evidence" value="ECO:0007669"/>
    <property type="project" value="TreeGrafter"/>
</dbReference>
<dbReference type="EMBL" id="LUGH01000058">
    <property type="protein sequence ID" value="OBZ90220.1"/>
    <property type="molecule type" value="Genomic_DNA"/>
</dbReference>
<dbReference type="OrthoDB" id="6509636at2759"/>
<dbReference type="InterPro" id="IPR025110">
    <property type="entry name" value="AMP-bd_C"/>
</dbReference>
<dbReference type="Gene3D" id="3.40.50.12780">
    <property type="entry name" value="N-terminal domain of ligase-like"/>
    <property type="match status" value="1"/>
</dbReference>
<dbReference type="STRING" id="101091.A0A1C7NMN6"/>
<dbReference type="PANTHER" id="PTHR24096:SF149">
    <property type="entry name" value="AMP-BINDING DOMAIN-CONTAINING PROTEIN-RELATED"/>
    <property type="match status" value="1"/>
</dbReference>
<keyword evidence="6" id="KW-1185">Reference proteome</keyword>
<feature type="domain" description="AMP-binding enzyme C-terminal" evidence="4">
    <location>
        <begin position="440"/>
        <end position="519"/>
    </location>
</feature>
<dbReference type="AlphaFoldDB" id="A0A1C7NMN6"/>
<dbReference type="Proteomes" id="UP000093000">
    <property type="component" value="Unassembled WGS sequence"/>
</dbReference>
<accession>A0A1C7NMN6</accession>
<organism evidence="5 6">
    <name type="scientific">Choanephora cucurbitarum</name>
    <dbReference type="NCBI Taxonomy" id="101091"/>
    <lineage>
        <taxon>Eukaryota</taxon>
        <taxon>Fungi</taxon>
        <taxon>Fungi incertae sedis</taxon>
        <taxon>Mucoromycota</taxon>
        <taxon>Mucoromycotina</taxon>
        <taxon>Mucoromycetes</taxon>
        <taxon>Mucorales</taxon>
        <taxon>Mucorineae</taxon>
        <taxon>Choanephoraceae</taxon>
        <taxon>Choanephoroideae</taxon>
        <taxon>Choanephora</taxon>
    </lineage>
</organism>
<dbReference type="Pfam" id="PF13193">
    <property type="entry name" value="AMP-binding_C"/>
    <property type="match status" value="1"/>
</dbReference>
<dbReference type="SUPFAM" id="SSF56801">
    <property type="entry name" value="Acetyl-CoA synthetase-like"/>
    <property type="match status" value="1"/>
</dbReference>
<dbReference type="InterPro" id="IPR045851">
    <property type="entry name" value="AMP-bd_C_sf"/>
</dbReference>
<comment type="caution">
    <text evidence="5">The sequence shown here is derived from an EMBL/GenBank/DDBJ whole genome shotgun (WGS) entry which is preliminary data.</text>
</comment>
<name>A0A1C7NMN6_9FUNG</name>
<keyword evidence="2" id="KW-0436">Ligase</keyword>